<evidence type="ECO:0000256" key="1">
    <source>
        <dbReference type="SAM" id="MobiDB-lite"/>
    </source>
</evidence>
<proteinExistence type="predicted"/>
<dbReference type="EMBL" id="CP012850">
    <property type="protein sequence ID" value="ALI35132.1"/>
    <property type="molecule type" value="Genomic_DNA"/>
</dbReference>
<keyword evidence="4" id="KW-1185">Reference proteome</keyword>
<feature type="compositionally biased region" description="Low complexity" evidence="1">
    <location>
        <begin position="159"/>
        <end position="170"/>
    </location>
</feature>
<sequence>MSFNLNDSPTHFTVLNAIYKNFNTSDKIIKFTKLTKSEVETILKELESQRLVDKFEKKIFFFGKKMQYKLTDTGLKVLTSKQQELENKLRQVQQWYSQGDKAQLQTFMGNNRSWMPFLIFSGIMDMVFFMSLMSFMGMALNPMESSMAGDTGDTGGTGSESDSGAGTETGATENVDMQGGDTGGGGFDFDGGGFDSF</sequence>
<dbReference type="GeneID" id="60421051"/>
<dbReference type="SUPFAM" id="SSF46785">
    <property type="entry name" value="Winged helix' DNA-binding domain"/>
    <property type="match status" value="1"/>
</dbReference>
<dbReference type="RefSeq" id="WP_196817664.1">
    <property type="nucleotide sequence ID" value="NZ_CP012850.1"/>
</dbReference>
<keyword evidence="2" id="KW-0812">Transmembrane</keyword>
<reference evidence="4" key="1">
    <citation type="submission" date="2015-10" db="EMBL/GenBank/DDBJ databases">
        <title>Niche specialization of a soil ammonia-oxidizing archaeon, Candidatus Nitrosocosmicus oleophilus.</title>
        <authorList>
            <person name="Jung M.-Y."/>
            <person name="Rhee S.-K."/>
        </authorList>
    </citation>
    <scope>NUCLEOTIDE SEQUENCE [LARGE SCALE GENOMIC DNA]</scope>
    <source>
        <strain evidence="4">MY3</strain>
    </source>
</reference>
<gene>
    <name evidence="3" type="ORF">NMY3_00925</name>
</gene>
<dbReference type="KEGG" id="taa:NMY3_00925"/>
<dbReference type="InterPro" id="IPR036388">
    <property type="entry name" value="WH-like_DNA-bd_sf"/>
</dbReference>
<feature type="compositionally biased region" description="Gly residues" evidence="1">
    <location>
        <begin position="180"/>
        <end position="197"/>
    </location>
</feature>
<evidence type="ECO:0000313" key="3">
    <source>
        <dbReference type="EMBL" id="ALI35132.1"/>
    </source>
</evidence>
<keyword evidence="2" id="KW-1133">Transmembrane helix</keyword>
<dbReference type="Proteomes" id="UP000058925">
    <property type="component" value="Chromosome"/>
</dbReference>
<dbReference type="InterPro" id="IPR036390">
    <property type="entry name" value="WH_DNA-bd_sf"/>
</dbReference>
<evidence type="ECO:0000256" key="2">
    <source>
        <dbReference type="SAM" id="Phobius"/>
    </source>
</evidence>
<feature type="transmembrane region" description="Helical" evidence="2">
    <location>
        <begin position="117"/>
        <end position="140"/>
    </location>
</feature>
<evidence type="ECO:0000313" key="4">
    <source>
        <dbReference type="Proteomes" id="UP000058925"/>
    </source>
</evidence>
<dbReference type="Gene3D" id="1.10.10.10">
    <property type="entry name" value="Winged helix-like DNA-binding domain superfamily/Winged helix DNA-binding domain"/>
    <property type="match status" value="1"/>
</dbReference>
<dbReference type="OrthoDB" id="11852at2157"/>
<organism evidence="3 4">
    <name type="scientific">Candidatus Nitrosocosmicus oleophilus</name>
    <dbReference type="NCBI Taxonomy" id="1353260"/>
    <lineage>
        <taxon>Archaea</taxon>
        <taxon>Nitrososphaerota</taxon>
        <taxon>Nitrososphaeria</taxon>
        <taxon>Nitrososphaerales</taxon>
        <taxon>Nitrososphaeraceae</taxon>
        <taxon>Candidatus Nitrosocosmicus</taxon>
    </lineage>
</organism>
<keyword evidence="2" id="KW-0472">Membrane</keyword>
<dbReference type="AlphaFoldDB" id="A0A654M6Q2"/>
<feature type="region of interest" description="Disordered" evidence="1">
    <location>
        <begin position="146"/>
        <end position="197"/>
    </location>
</feature>
<accession>A0A654M6Q2</accession>
<evidence type="ECO:0008006" key="5">
    <source>
        <dbReference type="Google" id="ProtNLM"/>
    </source>
</evidence>
<protein>
    <recommendedName>
        <fullName evidence="5">HTH hxlR-type domain-containing protein</fullName>
    </recommendedName>
</protein>
<name>A0A654M6Q2_9ARCH</name>